<accession>A0A2J6Q8N1</accession>
<dbReference type="STRING" id="1745343.A0A2J6Q8N1"/>
<evidence type="ECO:0000313" key="2">
    <source>
        <dbReference type="Proteomes" id="UP000235672"/>
    </source>
</evidence>
<name>A0A2J6Q8N1_9HELO</name>
<dbReference type="EMBL" id="KZ613477">
    <property type="protein sequence ID" value="PMD22646.1"/>
    <property type="molecule type" value="Genomic_DNA"/>
</dbReference>
<reference evidence="1 2" key="1">
    <citation type="submission" date="2016-05" db="EMBL/GenBank/DDBJ databases">
        <title>A degradative enzymes factory behind the ericoid mycorrhizal symbiosis.</title>
        <authorList>
            <consortium name="DOE Joint Genome Institute"/>
            <person name="Martino E."/>
            <person name="Morin E."/>
            <person name="Grelet G."/>
            <person name="Kuo A."/>
            <person name="Kohler A."/>
            <person name="Daghino S."/>
            <person name="Barry K."/>
            <person name="Choi C."/>
            <person name="Cichocki N."/>
            <person name="Clum A."/>
            <person name="Copeland A."/>
            <person name="Hainaut M."/>
            <person name="Haridas S."/>
            <person name="Labutti K."/>
            <person name="Lindquist E."/>
            <person name="Lipzen A."/>
            <person name="Khouja H.-R."/>
            <person name="Murat C."/>
            <person name="Ohm R."/>
            <person name="Olson A."/>
            <person name="Spatafora J."/>
            <person name="Veneault-Fourrey C."/>
            <person name="Henrissat B."/>
            <person name="Grigoriev I."/>
            <person name="Martin F."/>
            <person name="Perotto S."/>
        </authorList>
    </citation>
    <scope>NUCLEOTIDE SEQUENCE [LARGE SCALE GENOMIC DNA]</scope>
    <source>
        <strain evidence="1 2">UAMH 7357</strain>
    </source>
</reference>
<organism evidence="1 2">
    <name type="scientific">Hyaloscypha hepaticicola</name>
    <dbReference type="NCBI Taxonomy" id="2082293"/>
    <lineage>
        <taxon>Eukaryota</taxon>
        <taxon>Fungi</taxon>
        <taxon>Dikarya</taxon>
        <taxon>Ascomycota</taxon>
        <taxon>Pezizomycotina</taxon>
        <taxon>Leotiomycetes</taxon>
        <taxon>Helotiales</taxon>
        <taxon>Hyaloscyphaceae</taxon>
        <taxon>Hyaloscypha</taxon>
    </lineage>
</organism>
<evidence type="ECO:0000313" key="1">
    <source>
        <dbReference type="EMBL" id="PMD22646.1"/>
    </source>
</evidence>
<keyword evidence="2" id="KW-1185">Reference proteome</keyword>
<gene>
    <name evidence="1" type="ORF">NA56DRAFT_570058</name>
</gene>
<dbReference type="Proteomes" id="UP000235672">
    <property type="component" value="Unassembled WGS sequence"/>
</dbReference>
<sequence>MSPVAIKDEKRPLVLYIYAESDNARANLEFFIKKALHGAADFFFIFNGETNATELIPYEPNIKIIQRENRCFDLGTIGEVLLKDDLWRKYKQFITLNASIRGPFFPIYSSTSCWTDVFLDRVTEHVKLVGTTFNCEPRPHVQSMLLATDDIGMSILLDPTIASSVSIDDYWGTKDDPVGFTPCYETLKKAVHSEIGTTELIRSQGYEVDSFLTAFHAATPVTYCEVNGYPNDILYDKKYYGANVHPYETVFIKANRDIDPTLLEDITKWHLSQNTTSWDSCGRGP</sequence>
<dbReference type="OrthoDB" id="526941at2759"/>
<dbReference type="AlphaFoldDB" id="A0A2J6Q8N1"/>
<proteinExistence type="predicted"/>
<protein>
    <submittedName>
        <fullName evidence="1">Uncharacterized protein</fullName>
    </submittedName>
</protein>